<dbReference type="Proteomes" id="UP000480185">
    <property type="component" value="Unassembled WGS sequence"/>
</dbReference>
<sequence>MWRKNKKENQAKATYPIRSVTIDELRQAIRQYGDQLHSNVPLSVIIKDDLTLDYSLLAPFLKCIPQETYYMSKETYELFPESQKQLAMDLDLIQRAVDQYIEQTKEVPVIDGDPYEKVSYFKLEKLNLLPRRPDQAFYITDEEFLVTYTKPK</sequence>
<proteinExistence type="predicted"/>
<dbReference type="EMBL" id="WJNH01000007">
    <property type="protein sequence ID" value="MRG86964.1"/>
    <property type="molecule type" value="Genomic_DNA"/>
</dbReference>
<dbReference type="Pfam" id="PF13075">
    <property type="entry name" value="DUF3939"/>
    <property type="match status" value="1"/>
</dbReference>
<name>A0A6G1X7L9_9BACI</name>
<gene>
    <name evidence="1" type="ORF">GH754_11655</name>
</gene>
<protein>
    <submittedName>
        <fullName evidence="1">DUF3939 domain-containing protein</fullName>
    </submittedName>
</protein>
<accession>A0A6G1X7L9</accession>
<evidence type="ECO:0000313" key="2">
    <source>
        <dbReference type="Proteomes" id="UP000480185"/>
    </source>
</evidence>
<dbReference type="InterPro" id="IPR025071">
    <property type="entry name" value="DUF3939"/>
</dbReference>
<comment type="caution">
    <text evidence="1">The sequence shown here is derived from an EMBL/GenBank/DDBJ whole genome shotgun (WGS) entry which is preliminary data.</text>
</comment>
<dbReference type="AlphaFoldDB" id="A0A6G1X7L9"/>
<keyword evidence="2" id="KW-1185">Reference proteome</keyword>
<evidence type="ECO:0000313" key="1">
    <source>
        <dbReference type="EMBL" id="MRG86964.1"/>
    </source>
</evidence>
<organism evidence="1 2">
    <name type="scientific">Salinibacillus xinjiangensis</name>
    <dbReference type="NCBI Taxonomy" id="1229268"/>
    <lineage>
        <taxon>Bacteria</taxon>
        <taxon>Bacillati</taxon>
        <taxon>Bacillota</taxon>
        <taxon>Bacilli</taxon>
        <taxon>Bacillales</taxon>
        <taxon>Bacillaceae</taxon>
        <taxon>Salinibacillus</taxon>
    </lineage>
</organism>
<reference evidence="1 2" key="1">
    <citation type="submission" date="2019-11" db="EMBL/GenBank/DDBJ databases">
        <authorList>
            <person name="Li J."/>
        </authorList>
    </citation>
    <scope>NUCLEOTIDE SEQUENCE [LARGE SCALE GENOMIC DNA]</scope>
    <source>
        <strain evidence="1 2">J4</strain>
    </source>
</reference>